<evidence type="ECO:0000313" key="1">
    <source>
        <dbReference type="EMBL" id="PNS15189.1"/>
    </source>
</evidence>
<name>A0A2K1QJX1_9PEZI</name>
<dbReference type="InParanoid" id="A0A2K1QJX1"/>
<organism evidence="1 2">
    <name type="scientific">Sphaceloma murrayae</name>
    <dbReference type="NCBI Taxonomy" id="2082308"/>
    <lineage>
        <taxon>Eukaryota</taxon>
        <taxon>Fungi</taxon>
        <taxon>Dikarya</taxon>
        <taxon>Ascomycota</taxon>
        <taxon>Pezizomycotina</taxon>
        <taxon>Dothideomycetes</taxon>
        <taxon>Dothideomycetidae</taxon>
        <taxon>Myriangiales</taxon>
        <taxon>Elsinoaceae</taxon>
        <taxon>Sphaceloma</taxon>
    </lineage>
</organism>
<dbReference type="Proteomes" id="UP000243797">
    <property type="component" value="Unassembled WGS sequence"/>
</dbReference>
<evidence type="ECO:0000313" key="2">
    <source>
        <dbReference type="Proteomes" id="UP000243797"/>
    </source>
</evidence>
<gene>
    <name evidence="1" type="ORF">CAC42_8190</name>
</gene>
<protein>
    <submittedName>
        <fullName evidence="1">Uncharacterized protein</fullName>
    </submittedName>
</protein>
<keyword evidence="2" id="KW-1185">Reference proteome</keyword>
<dbReference type="OrthoDB" id="3891008at2759"/>
<sequence length="258" mass="27093">MSTIHPTPRDASSELAMILINRTAEPTVAKRFLANALAVHQITALHILGHSAPGLQSLKTEAYTLAGKQSRNLSVTIHELDNPDHDSELLTRKVSEIATSGPLHGTLLVSTNTSSDDSSPSLLDQDSAALHRLLATSITTLHGIARATIPHTSNNSPGPTAHGPFFAVHNPASSPLGTRFQDLVLSDLRLAAPHISIGHAEAVLPAPVEKIDEKLTGRLGAMAIQIPGTEGVGDDDVGDGEEGSPTKLWSAWAALEEG</sequence>
<comment type="caution">
    <text evidence="1">The sequence shown here is derived from an EMBL/GenBank/DDBJ whole genome shotgun (WGS) entry which is preliminary data.</text>
</comment>
<dbReference type="AlphaFoldDB" id="A0A2K1QJX1"/>
<proteinExistence type="predicted"/>
<reference evidence="1 2" key="1">
    <citation type="submission" date="2017-06" db="EMBL/GenBank/DDBJ databases">
        <title>Draft genome sequence of a variant of Elsinoe murrayae.</title>
        <authorList>
            <person name="Cheng Q."/>
        </authorList>
    </citation>
    <scope>NUCLEOTIDE SEQUENCE [LARGE SCALE GENOMIC DNA]</scope>
    <source>
        <strain evidence="1 2">CQ-2017a</strain>
    </source>
</reference>
<accession>A0A2K1QJX1</accession>
<dbReference type="EMBL" id="NKHZ01000080">
    <property type="protein sequence ID" value="PNS15189.1"/>
    <property type="molecule type" value="Genomic_DNA"/>
</dbReference>